<evidence type="ECO:0000256" key="5">
    <source>
        <dbReference type="ARBA" id="ARBA00022898"/>
    </source>
</evidence>
<dbReference type="InterPro" id="IPR058240">
    <property type="entry name" value="rSAM_sf"/>
</dbReference>
<evidence type="ECO:0000313" key="10">
    <source>
        <dbReference type="Proteomes" id="UP000799766"/>
    </source>
</evidence>
<keyword evidence="5" id="KW-0663">Pyridoxal phosphate</keyword>
<evidence type="ECO:0008006" key="11">
    <source>
        <dbReference type="Google" id="ProtNLM"/>
    </source>
</evidence>
<dbReference type="SFLD" id="SFLDG01070">
    <property type="entry name" value="PLP-dependent"/>
    <property type="match status" value="1"/>
</dbReference>
<keyword evidence="10" id="KW-1185">Reference proteome</keyword>
<name>A0A6A6NL08_9PEZI</name>
<keyword evidence="3" id="KW-0949">S-adenosyl-L-methionine</keyword>
<evidence type="ECO:0000256" key="1">
    <source>
        <dbReference type="ARBA" id="ARBA00001933"/>
    </source>
</evidence>
<sequence>MRSHVAARASSRCLHRAKPPSYVVIQVAQNATVSQASSSYGAPGYDADIPPPSILSKPTASQNRSRYDPDMFWRKVRPFRNVNATEFLSTRWQRQFKVNTQAKLEAFINEAVPEVLPPSKDPKQRHIRTKGDFIDDIIQGMPKAGMNIGLTPYFLSIIDWTNPLGDPVLRQCLPQKSLQLPDHPMSMLDSLSEKADSPFEGLVHRYPHKILFLAATTCPSYCVGCTRSYAVGPHTDLVNKSRPRQGRRAWQRAFDYIHEHPEIADVVVSGGDTYELQPEHLREIAESLFAIPHINRFRFATRGLSFMPMRILDPQDGWARAVIDITRKGRELGKEVAVHTQFNHPHEISWVTEEAARLLFKEGVIVRNQTVLGRGINDNVETMGALIRGLADINFKPYYVYQADMVQFTEHMRTPLSTILRLEKELRGTIAGHCIPHFVVDLPGGGGKRLAQSYERYENGVAEYISPVLKYKSEKPDVYKYYDPLA</sequence>
<evidence type="ECO:0000256" key="3">
    <source>
        <dbReference type="ARBA" id="ARBA00022691"/>
    </source>
</evidence>
<dbReference type="SUPFAM" id="SSF102114">
    <property type="entry name" value="Radical SAM enzymes"/>
    <property type="match status" value="1"/>
</dbReference>
<reference evidence="9" key="1">
    <citation type="journal article" date="2020" name="Stud. Mycol.">
        <title>101 Dothideomycetes genomes: a test case for predicting lifestyles and emergence of pathogens.</title>
        <authorList>
            <person name="Haridas S."/>
            <person name="Albert R."/>
            <person name="Binder M."/>
            <person name="Bloem J."/>
            <person name="Labutti K."/>
            <person name="Salamov A."/>
            <person name="Andreopoulos B."/>
            <person name="Baker S."/>
            <person name="Barry K."/>
            <person name="Bills G."/>
            <person name="Bluhm B."/>
            <person name="Cannon C."/>
            <person name="Castanera R."/>
            <person name="Culley D."/>
            <person name="Daum C."/>
            <person name="Ezra D."/>
            <person name="Gonzalez J."/>
            <person name="Henrissat B."/>
            <person name="Kuo A."/>
            <person name="Liang C."/>
            <person name="Lipzen A."/>
            <person name="Lutzoni F."/>
            <person name="Magnuson J."/>
            <person name="Mondo S."/>
            <person name="Nolan M."/>
            <person name="Ohm R."/>
            <person name="Pangilinan J."/>
            <person name="Park H.-J."/>
            <person name="Ramirez L."/>
            <person name="Alfaro M."/>
            <person name="Sun H."/>
            <person name="Tritt A."/>
            <person name="Yoshinaga Y."/>
            <person name="Zwiers L.-H."/>
            <person name="Turgeon B."/>
            <person name="Goodwin S."/>
            <person name="Spatafora J."/>
            <person name="Crous P."/>
            <person name="Grigoriev I."/>
        </authorList>
    </citation>
    <scope>NUCLEOTIDE SEQUENCE</scope>
    <source>
        <strain evidence="9">ATCC 16933</strain>
    </source>
</reference>
<dbReference type="EMBL" id="MU001710">
    <property type="protein sequence ID" value="KAF2452402.1"/>
    <property type="molecule type" value="Genomic_DNA"/>
</dbReference>
<evidence type="ECO:0000256" key="7">
    <source>
        <dbReference type="ARBA" id="ARBA00023014"/>
    </source>
</evidence>
<evidence type="ECO:0000256" key="4">
    <source>
        <dbReference type="ARBA" id="ARBA00022723"/>
    </source>
</evidence>
<keyword evidence="6" id="KW-0408">Iron</keyword>
<dbReference type="NCBIfam" id="TIGR00238">
    <property type="entry name" value="KamA family radical SAM protein"/>
    <property type="match status" value="1"/>
</dbReference>
<dbReference type="SFLD" id="SFLDS00029">
    <property type="entry name" value="Radical_SAM"/>
    <property type="match status" value="1"/>
</dbReference>
<dbReference type="GO" id="GO:0003824">
    <property type="term" value="F:catalytic activity"/>
    <property type="evidence" value="ECO:0007669"/>
    <property type="project" value="InterPro"/>
</dbReference>
<comment type="cofactor">
    <cofactor evidence="1">
        <name>pyridoxal 5'-phosphate</name>
        <dbReference type="ChEBI" id="CHEBI:597326"/>
    </cofactor>
</comment>
<dbReference type="OrthoDB" id="5396721at2759"/>
<keyword evidence="2" id="KW-0004">4Fe-4S</keyword>
<protein>
    <recommendedName>
        <fullName evidence="11">Kama family protein</fullName>
    </recommendedName>
</protein>
<dbReference type="PANTHER" id="PTHR30538:SF0">
    <property type="entry name" value="L-LYSINE 2,3-AMINOMUTASE AQ_1632-RELATED"/>
    <property type="match status" value="1"/>
</dbReference>
<proteinExistence type="predicted"/>
<dbReference type="GO" id="GO:0051539">
    <property type="term" value="F:4 iron, 4 sulfur cluster binding"/>
    <property type="evidence" value="ECO:0007669"/>
    <property type="project" value="UniProtKB-KW"/>
</dbReference>
<gene>
    <name evidence="9" type="ORF">BDY21DRAFT_359369</name>
</gene>
<keyword evidence="7" id="KW-0411">Iron-sulfur</keyword>
<feature type="region of interest" description="Disordered" evidence="8">
    <location>
        <begin position="37"/>
        <end position="66"/>
    </location>
</feature>
<dbReference type="GO" id="GO:0046872">
    <property type="term" value="F:metal ion binding"/>
    <property type="evidence" value="ECO:0007669"/>
    <property type="project" value="UniProtKB-KW"/>
</dbReference>
<keyword evidence="4" id="KW-0479">Metal-binding</keyword>
<evidence type="ECO:0000256" key="8">
    <source>
        <dbReference type="SAM" id="MobiDB-lite"/>
    </source>
</evidence>
<evidence type="ECO:0000256" key="6">
    <source>
        <dbReference type="ARBA" id="ARBA00023004"/>
    </source>
</evidence>
<organism evidence="9 10">
    <name type="scientific">Lineolata rhizophorae</name>
    <dbReference type="NCBI Taxonomy" id="578093"/>
    <lineage>
        <taxon>Eukaryota</taxon>
        <taxon>Fungi</taxon>
        <taxon>Dikarya</taxon>
        <taxon>Ascomycota</taxon>
        <taxon>Pezizomycotina</taxon>
        <taxon>Dothideomycetes</taxon>
        <taxon>Dothideomycetes incertae sedis</taxon>
        <taxon>Lineolatales</taxon>
        <taxon>Lineolataceae</taxon>
        <taxon>Lineolata</taxon>
    </lineage>
</organism>
<evidence type="ECO:0000313" key="9">
    <source>
        <dbReference type="EMBL" id="KAF2452402.1"/>
    </source>
</evidence>
<dbReference type="InterPro" id="IPR003739">
    <property type="entry name" value="Lys_aminomutase/Glu_NH3_mut"/>
</dbReference>
<dbReference type="InterPro" id="IPR013785">
    <property type="entry name" value="Aldolase_TIM"/>
</dbReference>
<dbReference type="InterPro" id="IPR007197">
    <property type="entry name" value="rSAM"/>
</dbReference>
<accession>A0A6A6NL08</accession>
<dbReference type="PANTHER" id="PTHR30538">
    <property type="entry name" value="LYSINE 2,3-AMINOMUTASE-RELATED"/>
    <property type="match status" value="1"/>
</dbReference>
<dbReference type="Gene3D" id="3.20.20.70">
    <property type="entry name" value="Aldolase class I"/>
    <property type="match status" value="1"/>
</dbReference>
<dbReference type="Proteomes" id="UP000799766">
    <property type="component" value="Unassembled WGS sequence"/>
</dbReference>
<dbReference type="AlphaFoldDB" id="A0A6A6NL08"/>
<evidence type="ECO:0000256" key="2">
    <source>
        <dbReference type="ARBA" id="ARBA00022485"/>
    </source>
</evidence>